<evidence type="ECO:0000313" key="7">
    <source>
        <dbReference type="Proteomes" id="UP000029692"/>
    </source>
</evidence>
<keyword evidence="3" id="KW-0807">Transducer</keyword>
<keyword evidence="4" id="KW-1133">Transmembrane helix</keyword>
<comment type="similarity">
    <text evidence="2">Belongs to the methyl-accepting chemotaxis (MCP) protein family.</text>
</comment>
<dbReference type="RefSeq" id="WP_037548213.1">
    <property type="nucleotide sequence ID" value="NZ_JNUP01000065.1"/>
</dbReference>
<dbReference type="InterPro" id="IPR004089">
    <property type="entry name" value="MCPsignal_dom"/>
</dbReference>
<dbReference type="eggNOG" id="COG0840">
    <property type="taxonomic scope" value="Bacteria"/>
</dbReference>
<proteinExistence type="inferred from homology"/>
<dbReference type="Proteomes" id="UP000029692">
    <property type="component" value="Unassembled WGS sequence"/>
</dbReference>
<feature type="domain" description="Methyl-accepting transducer" evidence="5">
    <location>
        <begin position="256"/>
        <end position="478"/>
    </location>
</feature>
<dbReference type="GO" id="GO:0005886">
    <property type="term" value="C:plasma membrane"/>
    <property type="evidence" value="ECO:0007669"/>
    <property type="project" value="TreeGrafter"/>
</dbReference>
<dbReference type="Gene3D" id="1.10.287.950">
    <property type="entry name" value="Methyl-accepting chemotaxis protein"/>
    <property type="match status" value="1"/>
</dbReference>
<keyword evidence="7" id="KW-1185">Reference proteome</keyword>
<organism evidence="6 7">
    <name type="scientific">Spirochaeta lutea</name>
    <dbReference type="NCBI Taxonomy" id="1480694"/>
    <lineage>
        <taxon>Bacteria</taxon>
        <taxon>Pseudomonadati</taxon>
        <taxon>Spirochaetota</taxon>
        <taxon>Spirochaetia</taxon>
        <taxon>Spirochaetales</taxon>
        <taxon>Spirochaetaceae</taxon>
        <taxon>Spirochaeta</taxon>
    </lineage>
</organism>
<feature type="transmembrane region" description="Helical" evidence="4">
    <location>
        <begin position="24"/>
        <end position="42"/>
    </location>
</feature>
<protein>
    <recommendedName>
        <fullName evidence="5">Methyl-accepting transducer domain-containing protein</fullName>
    </recommendedName>
</protein>
<dbReference type="AlphaFoldDB" id="A0A098QWF8"/>
<sequence length="539" mass="59230">MSIQSTLAAKYNGETTLIQRKAQSLFWINIILAVGFLLLGLLRAIEGEIGVALGEFGVTLLLVVVNLQILRGSFRVASIVVMVIFIAAATTLYFLRPFDGNPKSIYSLGMYLLSTFLTVPMLAFATWQIWATVIYSITMVMTVALVRYAPLFQDQPQIRSQLLFDAGVIALLMGLTGYFAYQLFKTQHTSIDELEHNQQETAKKNDKLNQILKDIGDGADIGDRLLESAHRTLQTVDGFNQSLEEMNSQVSSLGAVSLQLGETENHLVQAESQMKQEIASQNSGITQVSRGVQEISARITQVQKAAEQQNTILSQLITSAQEGQHQLDTTMNRFTRISQGSAQMLQVIQVIEDIAERTNLLAMNAAIEAAHAGDSGRGFAVVASEIRTLAGETNQNSGRIRENLKETSLQIQETGEAAAVLKTLFDQIIQNISGVKTAFEQVLNDARETNTFSQGITEQVDTLQALSSQVTSALETMEEALGQNRAGFAAMADHVGAVKTHFQQIEEHTGGVFNQASTVEEIGQQNRRTMERILQEIRE</sequence>
<feature type="transmembrane region" description="Helical" evidence="4">
    <location>
        <begin position="108"/>
        <end position="127"/>
    </location>
</feature>
<feature type="transmembrane region" description="Helical" evidence="4">
    <location>
        <begin position="49"/>
        <end position="70"/>
    </location>
</feature>
<gene>
    <name evidence="6" type="ORF">DC28_10905</name>
</gene>
<dbReference type="Pfam" id="PF00015">
    <property type="entry name" value="MCPsignal"/>
    <property type="match status" value="1"/>
</dbReference>
<dbReference type="PANTHER" id="PTHR43531">
    <property type="entry name" value="PROTEIN ICFG"/>
    <property type="match status" value="1"/>
</dbReference>
<dbReference type="InterPro" id="IPR051310">
    <property type="entry name" value="MCP_chemotaxis"/>
</dbReference>
<keyword evidence="1" id="KW-0145">Chemotaxis</keyword>
<evidence type="ECO:0000259" key="5">
    <source>
        <dbReference type="PROSITE" id="PS50111"/>
    </source>
</evidence>
<evidence type="ECO:0000256" key="3">
    <source>
        <dbReference type="PROSITE-ProRule" id="PRU00284"/>
    </source>
</evidence>
<dbReference type="SUPFAM" id="SSF58104">
    <property type="entry name" value="Methyl-accepting chemotaxis protein (MCP) signaling domain"/>
    <property type="match status" value="1"/>
</dbReference>
<dbReference type="EMBL" id="JNUP01000065">
    <property type="protein sequence ID" value="KGE71743.1"/>
    <property type="molecule type" value="Genomic_DNA"/>
</dbReference>
<evidence type="ECO:0000256" key="1">
    <source>
        <dbReference type="ARBA" id="ARBA00022500"/>
    </source>
</evidence>
<feature type="transmembrane region" description="Helical" evidence="4">
    <location>
        <begin position="76"/>
        <end position="96"/>
    </location>
</feature>
<dbReference type="SMART" id="SM00283">
    <property type="entry name" value="MA"/>
    <property type="match status" value="1"/>
</dbReference>
<feature type="transmembrane region" description="Helical" evidence="4">
    <location>
        <begin position="133"/>
        <end position="150"/>
    </location>
</feature>
<evidence type="ECO:0000313" key="6">
    <source>
        <dbReference type="EMBL" id="KGE71743.1"/>
    </source>
</evidence>
<evidence type="ECO:0000256" key="2">
    <source>
        <dbReference type="ARBA" id="ARBA00029447"/>
    </source>
</evidence>
<name>A0A098QWF8_9SPIO</name>
<dbReference type="PROSITE" id="PS50111">
    <property type="entry name" value="CHEMOTAXIS_TRANSDUC_2"/>
    <property type="match status" value="1"/>
</dbReference>
<keyword evidence="4" id="KW-0812">Transmembrane</keyword>
<dbReference type="OrthoDB" id="369592at2"/>
<comment type="caution">
    <text evidence="6">The sequence shown here is derived from an EMBL/GenBank/DDBJ whole genome shotgun (WGS) entry which is preliminary data.</text>
</comment>
<keyword evidence="4" id="KW-0472">Membrane</keyword>
<dbReference type="GO" id="GO:0006935">
    <property type="term" value="P:chemotaxis"/>
    <property type="evidence" value="ECO:0007669"/>
    <property type="project" value="UniProtKB-KW"/>
</dbReference>
<evidence type="ECO:0000256" key="4">
    <source>
        <dbReference type="SAM" id="Phobius"/>
    </source>
</evidence>
<feature type="transmembrane region" description="Helical" evidence="4">
    <location>
        <begin position="162"/>
        <end position="181"/>
    </location>
</feature>
<accession>A0A098QWF8</accession>
<dbReference type="STRING" id="1480694.DC28_10905"/>
<dbReference type="GO" id="GO:0004888">
    <property type="term" value="F:transmembrane signaling receptor activity"/>
    <property type="evidence" value="ECO:0007669"/>
    <property type="project" value="TreeGrafter"/>
</dbReference>
<reference evidence="6 7" key="1">
    <citation type="submission" date="2014-05" db="EMBL/GenBank/DDBJ databases">
        <title>De novo Genome Sequence of Spirocheata sp.</title>
        <authorList>
            <person name="Shivani Y."/>
            <person name="Subhash Y."/>
            <person name="Tushar L."/>
            <person name="Sasikala C."/>
            <person name="Ramana C.V."/>
        </authorList>
    </citation>
    <scope>NUCLEOTIDE SEQUENCE [LARGE SCALE GENOMIC DNA]</scope>
    <source>
        <strain evidence="6 7">JC230</strain>
    </source>
</reference>
<dbReference type="PANTHER" id="PTHR43531:SF11">
    <property type="entry name" value="METHYL-ACCEPTING CHEMOTAXIS PROTEIN 3"/>
    <property type="match status" value="1"/>
</dbReference>
<dbReference type="GO" id="GO:0007165">
    <property type="term" value="P:signal transduction"/>
    <property type="evidence" value="ECO:0007669"/>
    <property type="project" value="UniProtKB-KW"/>
</dbReference>